<protein>
    <submittedName>
        <fullName evidence="2">Uncharacterized protein</fullName>
    </submittedName>
</protein>
<proteinExistence type="predicted"/>
<gene>
    <name evidence="2" type="ORF">CCAM_LOCUS15244</name>
</gene>
<dbReference type="EMBL" id="OOIL02001204">
    <property type="protein sequence ID" value="VFQ73468.1"/>
    <property type="molecule type" value="Genomic_DNA"/>
</dbReference>
<accession>A0A484LBJ4</accession>
<sequence length="202" mass="22916">MYGGRTTRVRKVGRSPVKLSRTKTEYKICSFSGGVTKLDGEVSIDSHLVPKRDKFCYLGPTFQTDGKINTDVAHHIGATWAKWELASGALYDKKILAIIKGNFYKFVVRPTIMYKAKCWAVKKIQIPRLHVAEMQMLRWIFGQTRGLLETVSQLSSREYCERHAKKENISTLKEDSDEDEISDEYVSGHSDSDDEVVGHADP</sequence>
<dbReference type="PANTHER" id="PTHR46238">
    <property type="entry name" value="REVERSE TRANSCRIPTASE DOMAIN-CONTAINING PROTEIN"/>
    <property type="match status" value="1"/>
</dbReference>
<organism evidence="2 3">
    <name type="scientific">Cuscuta campestris</name>
    <dbReference type="NCBI Taxonomy" id="132261"/>
    <lineage>
        <taxon>Eukaryota</taxon>
        <taxon>Viridiplantae</taxon>
        <taxon>Streptophyta</taxon>
        <taxon>Embryophyta</taxon>
        <taxon>Tracheophyta</taxon>
        <taxon>Spermatophyta</taxon>
        <taxon>Magnoliopsida</taxon>
        <taxon>eudicotyledons</taxon>
        <taxon>Gunneridae</taxon>
        <taxon>Pentapetalae</taxon>
        <taxon>asterids</taxon>
        <taxon>lamiids</taxon>
        <taxon>Solanales</taxon>
        <taxon>Convolvulaceae</taxon>
        <taxon>Cuscuteae</taxon>
        <taxon>Cuscuta</taxon>
        <taxon>Cuscuta subgen. Grammica</taxon>
        <taxon>Cuscuta sect. Cleistogrammica</taxon>
    </lineage>
</organism>
<dbReference type="AlphaFoldDB" id="A0A484LBJ4"/>
<dbReference type="Proteomes" id="UP000595140">
    <property type="component" value="Unassembled WGS sequence"/>
</dbReference>
<evidence type="ECO:0000313" key="3">
    <source>
        <dbReference type="Proteomes" id="UP000595140"/>
    </source>
</evidence>
<evidence type="ECO:0000313" key="2">
    <source>
        <dbReference type="EMBL" id="VFQ73468.1"/>
    </source>
</evidence>
<feature type="region of interest" description="Disordered" evidence="1">
    <location>
        <begin position="168"/>
        <end position="202"/>
    </location>
</feature>
<keyword evidence="3" id="KW-1185">Reference proteome</keyword>
<evidence type="ECO:0000256" key="1">
    <source>
        <dbReference type="SAM" id="MobiDB-lite"/>
    </source>
</evidence>
<dbReference type="PANTHER" id="PTHR46238:SF8">
    <property type="entry name" value="ENDONUCLEASE_EXONUCLEASE_PHOSPHATASE DOMAIN-CONTAINING PROTEIN"/>
    <property type="match status" value="1"/>
</dbReference>
<reference evidence="2 3" key="1">
    <citation type="submission" date="2018-04" db="EMBL/GenBank/DDBJ databases">
        <authorList>
            <person name="Vogel A."/>
        </authorList>
    </citation>
    <scope>NUCLEOTIDE SEQUENCE [LARGE SCALE GENOMIC DNA]</scope>
</reference>
<name>A0A484LBJ4_9ASTE</name>